<evidence type="ECO:0000313" key="1">
    <source>
        <dbReference type="EMBL" id="TYP73386.1"/>
    </source>
</evidence>
<dbReference type="Proteomes" id="UP000323257">
    <property type="component" value="Unassembled WGS sequence"/>
</dbReference>
<comment type="caution">
    <text evidence="1">The sequence shown here is derived from an EMBL/GenBank/DDBJ whole genome shotgun (WGS) entry which is preliminary data.</text>
</comment>
<keyword evidence="2" id="KW-1185">Reference proteome</keyword>
<protein>
    <submittedName>
        <fullName evidence="1">Uncharacterized protein</fullName>
    </submittedName>
</protein>
<dbReference type="AlphaFoldDB" id="A0A5S5C4P3"/>
<reference evidence="1 2" key="1">
    <citation type="submission" date="2019-07" db="EMBL/GenBank/DDBJ databases">
        <title>Genomic Encyclopedia of Type Strains, Phase III (KMG-III): the genomes of soil and plant-associated and newly described type strains.</title>
        <authorList>
            <person name="Whitman W."/>
        </authorList>
    </citation>
    <scope>NUCLEOTIDE SEQUENCE [LARGE SCALE GENOMIC DNA]</scope>
    <source>
        <strain evidence="1 2">BL24</strain>
    </source>
</reference>
<accession>A0A5S5C4P3</accession>
<sequence length="226" mass="25841">MKQDEIRSGDLQTMDPLVRLEDDVMERMLRGERRPAANKPWKQIVLESACACLFDVLGGGSTAARAKQLEMAVIRRWSRRYERFHTPEHFLLTRESVVGRMSDYIERLAGAVPIVLFETFVHYLPELDMEVKQTFHLVLQDETGQGGMAVHKLIVDESPEALELYARMTTVYFRALYGAMPSRIEAVSLLTGNVYEWRPYEAYWQASVDYLQVVKSMLAAPAGIAH</sequence>
<name>A0A5S5C4P3_9BACL</name>
<proteinExistence type="predicted"/>
<organism evidence="1 2">
    <name type="scientific">Paenibacillus methanolicus</name>
    <dbReference type="NCBI Taxonomy" id="582686"/>
    <lineage>
        <taxon>Bacteria</taxon>
        <taxon>Bacillati</taxon>
        <taxon>Bacillota</taxon>
        <taxon>Bacilli</taxon>
        <taxon>Bacillales</taxon>
        <taxon>Paenibacillaceae</taxon>
        <taxon>Paenibacillus</taxon>
    </lineage>
</organism>
<evidence type="ECO:0000313" key="2">
    <source>
        <dbReference type="Proteomes" id="UP000323257"/>
    </source>
</evidence>
<dbReference type="EMBL" id="VNHS01000007">
    <property type="protein sequence ID" value="TYP73386.1"/>
    <property type="molecule type" value="Genomic_DNA"/>
</dbReference>
<gene>
    <name evidence="1" type="ORF">BCM02_107370</name>
</gene>